<keyword evidence="1" id="KW-1133">Transmembrane helix</keyword>
<keyword evidence="1" id="KW-0472">Membrane</keyword>
<sequence length="37" mass="4298">MILMVTKIECEAMSIVYYILHIIISFSFESIFGNVKN</sequence>
<keyword evidence="1" id="KW-0812">Transmembrane</keyword>
<dbReference type="EMBL" id="MN740153">
    <property type="protein sequence ID" value="QHT90335.1"/>
    <property type="molecule type" value="Genomic_DNA"/>
</dbReference>
<dbReference type="AlphaFoldDB" id="A0A6C0ID28"/>
<evidence type="ECO:0000256" key="1">
    <source>
        <dbReference type="SAM" id="Phobius"/>
    </source>
</evidence>
<organism evidence="2">
    <name type="scientific">viral metagenome</name>
    <dbReference type="NCBI Taxonomy" id="1070528"/>
    <lineage>
        <taxon>unclassified sequences</taxon>
        <taxon>metagenomes</taxon>
        <taxon>organismal metagenomes</taxon>
    </lineage>
</organism>
<feature type="transmembrane region" description="Helical" evidence="1">
    <location>
        <begin position="12"/>
        <end position="32"/>
    </location>
</feature>
<evidence type="ECO:0000313" key="2">
    <source>
        <dbReference type="EMBL" id="QHT90335.1"/>
    </source>
</evidence>
<accession>A0A6C0ID28</accession>
<protein>
    <submittedName>
        <fullName evidence="2">Uncharacterized protein</fullName>
    </submittedName>
</protein>
<proteinExistence type="predicted"/>
<name>A0A6C0ID28_9ZZZZ</name>
<reference evidence="2" key="1">
    <citation type="journal article" date="2020" name="Nature">
        <title>Giant virus diversity and host interactions through global metagenomics.</title>
        <authorList>
            <person name="Schulz F."/>
            <person name="Roux S."/>
            <person name="Paez-Espino D."/>
            <person name="Jungbluth S."/>
            <person name="Walsh D.A."/>
            <person name="Denef V.J."/>
            <person name="McMahon K.D."/>
            <person name="Konstantinidis K.T."/>
            <person name="Eloe-Fadrosh E.A."/>
            <person name="Kyrpides N.C."/>
            <person name="Woyke T."/>
        </authorList>
    </citation>
    <scope>NUCLEOTIDE SEQUENCE</scope>
    <source>
        <strain evidence="2">GVMAG-M-3300023184-68</strain>
    </source>
</reference>